<dbReference type="SUPFAM" id="SSF81383">
    <property type="entry name" value="F-box domain"/>
    <property type="match status" value="1"/>
</dbReference>
<dbReference type="SMART" id="SM00256">
    <property type="entry name" value="FBOX"/>
    <property type="match status" value="1"/>
</dbReference>
<dbReference type="InterPro" id="IPR036047">
    <property type="entry name" value="F-box-like_dom_sf"/>
</dbReference>
<evidence type="ECO:0000313" key="3">
    <source>
        <dbReference type="Proteomes" id="UP000326939"/>
    </source>
</evidence>
<proteinExistence type="predicted"/>
<sequence length="452" mass="50635">MIWAEKGANQKIHKQRRGEVRHVPGEVVGGAGAEESFVVFRADEKRRQKAEGCGWVKASVVAVGAEKELWVQRRMWMEIDDTSNHSWADLPKELLEMIGKRLDSRIDVYRFRAVCTSWRSSISVFYKKSPRVPLKLPKPIRVHAYLSRVTICRVELADDSDDSSSSSSMAWLTKVEESSNGDIQLLVPVSNCQLSTDSPGMVPKMLNLLDFRLVEITKACSLKLDSGSSYGINKAVWLPSSANRNTNECCDALAIFLEGKLGYRKFDEKEWKFIGKRNSRYDDISVYRGQAYVVDRSGRVYWIDPPLKVIQYSPRLNGGGSQKSLVESDGDLYVVDRFFAGERRAKTIRIRVYKLDEEGGTWVNISSLGDKVFVLGNECSFSVSAKEFSGGEGNCIYFIDPFDAGLWGELSGCDARVCDLSSGRISKVADFPGHSCILWPPPAQKVRGQILP</sequence>
<comment type="caution">
    <text evidence="2">The sequence shown here is derived from an EMBL/GenBank/DDBJ whole genome shotgun (WGS) entry which is preliminary data.</text>
</comment>
<dbReference type="Pfam" id="PF03478">
    <property type="entry name" value="Beta-prop_KIB1-4"/>
    <property type="match status" value="1"/>
</dbReference>
<gene>
    <name evidence="2" type="ORF">DKX38_007633</name>
</gene>
<dbReference type="InterPro" id="IPR005174">
    <property type="entry name" value="KIB1-4_b-propeller"/>
</dbReference>
<keyword evidence="3" id="KW-1185">Reference proteome</keyword>
<dbReference type="InterPro" id="IPR001810">
    <property type="entry name" value="F-box_dom"/>
</dbReference>
<feature type="domain" description="F-box" evidence="1">
    <location>
        <begin position="90"/>
        <end position="131"/>
    </location>
</feature>
<dbReference type="SUPFAM" id="SSF63829">
    <property type="entry name" value="Calcium-dependent phosphotriesterase"/>
    <property type="match status" value="1"/>
</dbReference>
<dbReference type="AlphaFoldDB" id="A0A5N5MNQ7"/>
<accession>A0A5N5MNQ7</accession>
<dbReference type="PANTHER" id="PTHR47123:SF10">
    <property type="entry name" value="F-BOX DOMAIN-CONTAINING PROTEIN"/>
    <property type="match status" value="1"/>
</dbReference>
<dbReference type="Proteomes" id="UP000326939">
    <property type="component" value="Chromosome 5"/>
</dbReference>
<reference evidence="3" key="1">
    <citation type="journal article" date="2019" name="Gigascience">
        <title>De novo genome assembly of the endangered Acer yangbiense, a plant species with extremely small populations endemic to Yunnan Province, China.</title>
        <authorList>
            <person name="Yang J."/>
            <person name="Wariss H.M."/>
            <person name="Tao L."/>
            <person name="Zhang R."/>
            <person name="Yun Q."/>
            <person name="Hollingsworth P."/>
            <person name="Dao Z."/>
            <person name="Luo G."/>
            <person name="Guo H."/>
            <person name="Ma Y."/>
            <person name="Sun W."/>
        </authorList>
    </citation>
    <scope>NUCLEOTIDE SEQUENCE [LARGE SCALE GENOMIC DNA]</scope>
    <source>
        <strain evidence="3">cv. br00</strain>
    </source>
</reference>
<dbReference type="EMBL" id="VDCV01000005">
    <property type="protein sequence ID" value="KAB5556724.1"/>
    <property type="molecule type" value="Genomic_DNA"/>
</dbReference>
<protein>
    <recommendedName>
        <fullName evidence="1">F-box domain-containing protein</fullName>
    </recommendedName>
</protein>
<dbReference type="Gene3D" id="1.20.1280.50">
    <property type="match status" value="1"/>
</dbReference>
<evidence type="ECO:0000313" key="2">
    <source>
        <dbReference type="EMBL" id="KAB5556724.1"/>
    </source>
</evidence>
<evidence type="ECO:0000259" key="1">
    <source>
        <dbReference type="SMART" id="SM00256"/>
    </source>
</evidence>
<dbReference type="PANTHER" id="PTHR47123">
    <property type="entry name" value="F-BOX PROTEIN SKIP23"/>
    <property type="match status" value="1"/>
</dbReference>
<dbReference type="InterPro" id="IPR051304">
    <property type="entry name" value="SCF_F-box_domain"/>
</dbReference>
<organism evidence="2 3">
    <name type="scientific">Salix brachista</name>
    <dbReference type="NCBI Taxonomy" id="2182728"/>
    <lineage>
        <taxon>Eukaryota</taxon>
        <taxon>Viridiplantae</taxon>
        <taxon>Streptophyta</taxon>
        <taxon>Embryophyta</taxon>
        <taxon>Tracheophyta</taxon>
        <taxon>Spermatophyta</taxon>
        <taxon>Magnoliopsida</taxon>
        <taxon>eudicotyledons</taxon>
        <taxon>Gunneridae</taxon>
        <taxon>Pentapetalae</taxon>
        <taxon>rosids</taxon>
        <taxon>fabids</taxon>
        <taxon>Malpighiales</taxon>
        <taxon>Salicaceae</taxon>
        <taxon>Saliceae</taxon>
        <taxon>Salix</taxon>
    </lineage>
</organism>
<dbReference type="Pfam" id="PF12937">
    <property type="entry name" value="F-box-like"/>
    <property type="match status" value="1"/>
</dbReference>
<name>A0A5N5MNQ7_9ROSI</name>